<evidence type="ECO:0000313" key="2">
    <source>
        <dbReference type="Proteomes" id="UP000053317"/>
    </source>
</evidence>
<dbReference type="PANTHER" id="PTHR42957:SF1">
    <property type="entry name" value="HELICASE MJ1565-RELATED"/>
    <property type="match status" value="1"/>
</dbReference>
<dbReference type="EMBL" id="LCWF01000086">
    <property type="protein sequence ID" value="KKY21343.1"/>
    <property type="molecule type" value="Genomic_DNA"/>
</dbReference>
<dbReference type="PANTHER" id="PTHR42957">
    <property type="entry name" value="HELICASE MJ1565-RELATED"/>
    <property type="match status" value="1"/>
</dbReference>
<proteinExistence type="predicted"/>
<reference evidence="1 2" key="1">
    <citation type="submission" date="2015-05" db="EMBL/GenBank/DDBJ databases">
        <title>Distinctive expansion of gene families associated with plant cell wall degradation and secondary metabolism in the genomes of grapevine trunk pathogens.</title>
        <authorList>
            <person name="Lawrence D.P."/>
            <person name="Travadon R."/>
            <person name="Rolshausen P.E."/>
            <person name="Baumgartner K."/>
        </authorList>
    </citation>
    <scope>NUCLEOTIDE SEQUENCE [LARGE SCALE GENOMIC DNA]</scope>
    <source>
        <strain evidence="1">UCRPC4</strain>
    </source>
</reference>
<dbReference type="OrthoDB" id="2316594at2759"/>
<name>A0A0G2GCK5_PHACM</name>
<protein>
    <recommendedName>
        <fullName evidence="3">P-loop containing nucleoside triphosphate hydrolase</fullName>
    </recommendedName>
</protein>
<accession>A0A0G2GCK5</accession>
<comment type="caution">
    <text evidence="1">The sequence shown here is derived from an EMBL/GenBank/DDBJ whole genome shotgun (WGS) entry which is preliminary data.</text>
</comment>
<dbReference type="InterPro" id="IPR008571">
    <property type="entry name" value="HerA-like"/>
</dbReference>
<dbReference type="SUPFAM" id="SSF52540">
    <property type="entry name" value="P-loop containing nucleoside triphosphate hydrolases"/>
    <property type="match status" value="1"/>
</dbReference>
<sequence length="556" mass="61152">MVSPPIRVTGGAVSEYYSEHSSDIDSVGLAERLKETQKGDLALASGRSTPAMRGRLRQDKSQFMRYSGVSNKAGGKANAIETRLQQLCAAPLFSAKVEDALAADPNVAAQLALGKPLYPQFSMLGNRIGELNKMNGNFDNVDGGHPDSLVFLNMNEPFSTFICGSQGSGKSHTLSCMLEGALLRNNPVGNIEFPSAAMVFHYDQFSSHVASQVCEAAYLSSPELSVRVMVSPTNYNSMVKLYSNLPGLEGKPKPRVIPFHIKESQLSTEIMKKLMSCAEPEVVMPLYLERVFSILKDMAMERRVGFDYNAFRSKLKTEKFSKEQRDPLEIRLSLVDDFLKRYQRLKLPESSKTAMNHAWTFEAGSLTIVDLSCPFISVADACSMFSVALSLFLESRKAHESRVIVLDEAHKFLSDQRETAHFTADLISVIAQQRHLAARVIIATQEPTLSPRLLELSNVTIVHRFASPRWFEALKQYLAGSESSTRGAHRGKLFEEIVRLSTGEALVFAPTALIKRDAKGKSAAGIASVKAQGTGVSKIVIRKRVTVDGGKSVTMF</sequence>
<organism evidence="1 2">
    <name type="scientific">Phaeomoniella chlamydospora</name>
    <name type="common">Phaeoacremonium chlamydosporum</name>
    <dbReference type="NCBI Taxonomy" id="158046"/>
    <lineage>
        <taxon>Eukaryota</taxon>
        <taxon>Fungi</taxon>
        <taxon>Dikarya</taxon>
        <taxon>Ascomycota</taxon>
        <taxon>Pezizomycotina</taxon>
        <taxon>Eurotiomycetes</taxon>
        <taxon>Chaetothyriomycetidae</taxon>
        <taxon>Phaeomoniellales</taxon>
        <taxon>Phaeomoniellaceae</taxon>
        <taxon>Phaeomoniella</taxon>
    </lineage>
</organism>
<reference evidence="1 2" key="2">
    <citation type="submission" date="2015-05" db="EMBL/GenBank/DDBJ databases">
        <authorList>
            <person name="Morales-Cruz A."/>
            <person name="Amrine K.C."/>
            <person name="Cantu D."/>
        </authorList>
    </citation>
    <scope>NUCLEOTIDE SEQUENCE [LARGE SCALE GENOMIC DNA]</scope>
    <source>
        <strain evidence="1">UCRPC4</strain>
    </source>
</reference>
<evidence type="ECO:0000313" key="1">
    <source>
        <dbReference type="EMBL" id="KKY21343.1"/>
    </source>
</evidence>
<keyword evidence="2" id="KW-1185">Reference proteome</keyword>
<dbReference type="InterPro" id="IPR027417">
    <property type="entry name" value="P-loop_NTPase"/>
</dbReference>
<gene>
    <name evidence="1" type="ORF">UCRPC4_g03779</name>
</gene>
<dbReference type="Gene3D" id="3.40.50.300">
    <property type="entry name" value="P-loop containing nucleotide triphosphate hydrolases"/>
    <property type="match status" value="1"/>
</dbReference>
<dbReference type="Proteomes" id="UP000053317">
    <property type="component" value="Unassembled WGS sequence"/>
</dbReference>
<dbReference type="AlphaFoldDB" id="A0A0G2GCK5"/>
<evidence type="ECO:0008006" key="3">
    <source>
        <dbReference type="Google" id="ProtNLM"/>
    </source>
</evidence>